<dbReference type="Gene3D" id="1.10.1740.10">
    <property type="match status" value="1"/>
</dbReference>
<evidence type="ECO:0000259" key="7">
    <source>
        <dbReference type="Pfam" id="PF04542"/>
    </source>
</evidence>
<proteinExistence type="inferred from homology"/>
<keyword evidence="5 6" id="KW-0804">Transcription</keyword>
<evidence type="ECO:0000256" key="4">
    <source>
        <dbReference type="ARBA" id="ARBA00023125"/>
    </source>
</evidence>
<dbReference type="InterPro" id="IPR013249">
    <property type="entry name" value="RNA_pol_sigma70_r4_t2"/>
</dbReference>
<comment type="caution">
    <text evidence="9">The sequence shown here is derived from an EMBL/GenBank/DDBJ whole genome shotgun (WGS) entry which is preliminary data.</text>
</comment>
<gene>
    <name evidence="9" type="ORF">ENK44_12765</name>
</gene>
<dbReference type="PANTHER" id="PTHR43133:SF60">
    <property type="entry name" value="RNA POLYMERASE SIGMA FACTOR SIGV"/>
    <property type="match status" value="1"/>
</dbReference>
<dbReference type="AlphaFoldDB" id="A0A7V4U291"/>
<keyword evidence="3 6" id="KW-0731">Sigma factor</keyword>
<dbReference type="GO" id="GO:0003677">
    <property type="term" value="F:DNA binding"/>
    <property type="evidence" value="ECO:0007669"/>
    <property type="project" value="UniProtKB-KW"/>
</dbReference>
<dbReference type="InterPro" id="IPR014284">
    <property type="entry name" value="RNA_pol_sigma-70_dom"/>
</dbReference>
<dbReference type="NCBIfam" id="TIGR02937">
    <property type="entry name" value="sigma70-ECF"/>
    <property type="match status" value="1"/>
</dbReference>
<evidence type="ECO:0000256" key="3">
    <source>
        <dbReference type="ARBA" id="ARBA00023082"/>
    </source>
</evidence>
<dbReference type="Pfam" id="PF04542">
    <property type="entry name" value="Sigma70_r2"/>
    <property type="match status" value="1"/>
</dbReference>
<dbReference type="Gene3D" id="1.10.10.10">
    <property type="entry name" value="Winged helix-like DNA-binding domain superfamily/Winged helix DNA-binding domain"/>
    <property type="match status" value="1"/>
</dbReference>
<protein>
    <recommendedName>
        <fullName evidence="6">RNA polymerase sigma factor</fullName>
    </recommendedName>
</protein>
<feature type="domain" description="RNA polymerase sigma factor 70 region 4 type 2" evidence="8">
    <location>
        <begin position="117"/>
        <end position="169"/>
    </location>
</feature>
<evidence type="ECO:0000256" key="2">
    <source>
        <dbReference type="ARBA" id="ARBA00023015"/>
    </source>
</evidence>
<evidence type="ECO:0000256" key="1">
    <source>
        <dbReference type="ARBA" id="ARBA00010641"/>
    </source>
</evidence>
<dbReference type="InterPro" id="IPR039425">
    <property type="entry name" value="RNA_pol_sigma-70-like"/>
</dbReference>
<organism evidence="9">
    <name type="scientific">Caldithrix abyssi</name>
    <dbReference type="NCBI Taxonomy" id="187145"/>
    <lineage>
        <taxon>Bacteria</taxon>
        <taxon>Pseudomonadati</taxon>
        <taxon>Calditrichota</taxon>
        <taxon>Calditrichia</taxon>
        <taxon>Calditrichales</taxon>
        <taxon>Calditrichaceae</taxon>
        <taxon>Caldithrix</taxon>
    </lineage>
</organism>
<dbReference type="EMBL" id="DRQG01000116">
    <property type="protein sequence ID" value="HGY56573.1"/>
    <property type="molecule type" value="Genomic_DNA"/>
</dbReference>
<evidence type="ECO:0000256" key="6">
    <source>
        <dbReference type="RuleBase" id="RU000716"/>
    </source>
</evidence>
<dbReference type="InterPro" id="IPR000838">
    <property type="entry name" value="RNA_pol_sigma70_ECF_CS"/>
</dbReference>
<dbReference type="PROSITE" id="PS01063">
    <property type="entry name" value="SIGMA70_ECF"/>
    <property type="match status" value="1"/>
</dbReference>
<dbReference type="SUPFAM" id="SSF88659">
    <property type="entry name" value="Sigma3 and sigma4 domains of RNA polymerase sigma factors"/>
    <property type="match status" value="1"/>
</dbReference>
<dbReference type="PANTHER" id="PTHR43133">
    <property type="entry name" value="RNA POLYMERASE ECF-TYPE SIGMA FACTO"/>
    <property type="match status" value="1"/>
</dbReference>
<dbReference type="Pfam" id="PF08281">
    <property type="entry name" value="Sigma70_r4_2"/>
    <property type="match status" value="1"/>
</dbReference>
<keyword evidence="4 6" id="KW-0238">DNA-binding</keyword>
<dbReference type="InterPro" id="IPR013324">
    <property type="entry name" value="RNA_pol_sigma_r3/r4-like"/>
</dbReference>
<comment type="similarity">
    <text evidence="1 6">Belongs to the sigma-70 factor family. ECF subfamily.</text>
</comment>
<dbReference type="InterPro" id="IPR007627">
    <property type="entry name" value="RNA_pol_sigma70_r2"/>
</dbReference>
<reference evidence="9" key="1">
    <citation type="journal article" date="2020" name="mSystems">
        <title>Genome- and Community-Level Interaction Insights into Carbon Utilization and Element Cycling Functions of Hydrothermarchaeota in Hydrothermal Sediment.</title>
        <authorList>
            <person name="Zhou Z."/>
            <person name="Liu Y."/>
            <person name="Xu W."/>
            <person name="Pan J."/>
            <person name="Luo Z.H."/>
            <person name="Li M."/>
        </authorList>
    </citation>
    <scope>NUCLEOTIDE SEQUENCE [LARGE SCALE GENOMIC DNA]</scope>
    <source>
        <strain evidence="9">HyVt-577</strain>
    </source>
</reference>
<dbReference type="SUPFAM" id="SSF88946">
    <property type="entry name" value="Sigma2 domain of RNA polymerase sigma factors"/>
    <property type="match status" value="1"/>
</dbReference>
<dbReference type="InterPro" id="IPR036388">
    <property type="entry name" value="WH-like_DNA-bd_sf"/>
</dbReference>
<dbReference type="GO" id="GO:0006352">
    <property type="term" value="P:DNA-templated transcription initiation"/>
    <property type="evidence" value="ECO:0007669"/>
    <property type="project" value="InterPro"/>
</dbReference>
<accession>A0A7V4U291</accession>
<feature type="domain" description="RNA polymerase sigma-70 region 2" evidence="7">
    <location>
        <begin position="24"/>
        <end position="91"/>
    </location>
</feature>
<evidence type="ECO:0000313" key="9">
    <source>
        <dbReference type="EMBL" id="HGY56573.1"/>
    </source>
</evidence>
<sequence>MSDREDKELVKRCVKGDQKAFEALVDKYQKTVFNIIYRLIHNYDESEDLTQKVFIKVYENLDAFNSRYKFFSWLYRIAVNESLNHIKAKKRLTPLEEGYAASEKRPDETFNGKEVSERLQNAINQLNANYRTVIILKHFQNCSYSEIADIVDIPEKTVKSRLFTARQLLKDILIKEGITGHD</sequence>
<name>A0A7V4U291_CALAY</name>
<dbReference type="Proteomes" id="UP000885779">
    <property type="component" value="Unassembled WGS sequence"/>
</dbReference>
<keyword evidence="2 6" id="KW-0805">Transcription regulation</keyword>
<dbReference type="CDD" id="cd06171">
    <property type="entry name" value="Sigma70_r4"/>
    <property type="match status" value="1"/>
</dbReference>
<dbReference type="GO" id="GO:0016987">
    <property type="term" value="F:sigma factor activity"/>
    <property type="evidence" value="ECO:0007669"/>
    <property type="project" value="UniProtKB-KW"/>
</dbReference>
<dbReference type="InterPro" id="IPR013325">
    <property type="entry name" value="RNA_pol_sigma_r2"/>
</dbReference>
<evidence type="ECO:0000256" key="5">
    <source>
        <dbReference type="ARBA" id="ARBA00023163"/>
    </source>
</evidence>
<evidence type="ECO:0000259" key="8">
    <source>
        <dbReference type="Pfam" id="PF08281"/>
    </source>
</evidence>